<dbReference type="Proteomes" id="UP000292881">
    <property type="component" value="Unassembled WGS sequence"/>
</dbReference>
<accession>A0A4Q2JIL2</accession>
<dbReference type="PROSITE" id="PS50967">
    <property type="entry name" value="HRDC"/>
    <property type="match status" value="1"/>
</dbReference>
<dbReference type="RefSeq" id="WP_207207140.1">
    <property type="nucleotide sequence ID" value="NZ_SDPL01000339.1"/>
</dbReference>
<evidence type="ECO:0000313" key="2">
    <source>
        <dbReference type="EMBL" id="RXZ45698.1"/>
    </source>
</evidence>
<keyword evidence="2" id="KW-0547">Nucleotide-binding</keyword>
<organism evidence="2 3">
    <name type="scientific">Agromyces binzhouensis</name>
    <dbReference type="NCBI Taxonomy" id="1817495"/>
    <lineage>
        <taxon>Bacteria</taxon>
        <taxon>Bacillati</taxon>
        <taxon>Actinomycetota</taxon>
        <taxon>Actinomycetes</taxon>
        <taxon>Micrococcales</taxon>
        <taxon>Microbacteriaceae</taxon>
        <taxon>Agromyces</taxon>
    </lineage>
</organism>
<dbReference type="InterPro" id="IPR002121">
    <property type="entry name" value="HRDC_dom"/>
</dbReference>
<gene>
    <name evidence="2" type="ORF">ESO86_13755</name>
</gene>
<dbReference type="GO" id="GO:0004386">
    <property type="term" value="F:helicase activity"/>
    <property type="evidence" value="ECO:0007669"/>
    <property type="project" value="UniProtKB-KW"/>
</dbReference>
<evidence type="ECO:0000313" key="3">
    <source>
        <dbReference type="Proteomes" id="UP000292881"/>
    </source>
</evidence>
<reference evidence="2 3" key="1">
    <citation type="submission" date="2019-01" db="EMBL/GenBank/DDBJ databases">
        <authorList>
            <person name="Li J."/>
        </authorList>
    </citation>
    <scope>NUCLEOTIDE SEQUENCE [LARGE SCALE GENOMIC DNA]</scope>
    <source>
        <strain evidence="2 3">CGMCC 4.7180</strain>
    </source>
</reference>
<keyword evidence="2" id="KW-0378">Hydrolase</keyword>
<dbReference type="SMART" id="SM00341">
    <property type="entry name" value="HRDC"/>
    <property type="match status" value="1"/>
</dbReference>
<protein>
    <submittedName>
        <fullName evidence="2">ATP-dependent DNA helicase RecQ</fullName>
    </submittedName>
</protein>
<comment type="caution">
    <text evidence="2">The sequence shown here is derived from an EMBL/GenBank/DDBJ whole genome shotgun (WGS) entry which is preliminary data.</text>
</comment>
<keyword evidence="2" id="KW-0347">Helicase</keyword>
<feature type="domain" description="HRDC" evidence="1">
    <location>
        <begin position="6"/>
        <end position="81"/>
    </location>
</feature>
<proteinExistence type="predicted"/>
<dbReference type="GO" id="GO:0000166">
    <property type="term" value="F:nucleotide binding"/>
    <property type="evidence" value="ECO:0007669"/>
    <property type="project" value="InterPro"/>
</dbReference>
<feature type="non-terminal residue" evidence="2">
    <location>
        <position position="1"/>
    </location>
</feature>
<dbReference type="GO" id="GO:0003676">
    <property type="term" value="F:nucleic acid binding"/>
    <property type="evidence" value="ECO:0007669"/>
    <property type="project" value="InterPro"/>
</dbReference>
<sequence>AAADLEPRDAELFEALRAWRASEAREQGVPAYIVFGDATLRAVAVRRPAAIGELDGISGIGAKKLDAYGEALVRVVAEHAG</sequence>
<dbReference type="InterPro" id="IPR044876">
    <property type="entry name" value="HRDC_dom_sf"/>
</dbReference>
<dbReference type="Gene3D" id="1.10.150.80">
    <property type="entry name" value="HRDC domain"/>
    <property type="match status" value="1"/>
</dbReference>
<dbReference type="EMBL" id="SDPL01000339">
    <property type="protein sequence ID" value="RXZ45698.1"/>
    <property type="molecule type" value="Genomic_DNA"/>
</dbReference>
<evidence type="ECO:0000259" key="1">
    <source>
        <dbReference type="PROSITE" id="PS50967"/>
    </source>
</evidence>
<dbReference type="Pfam" id="PF00570">
    <property type="entry name" value="HRDC"/>
    <property type="match status" value="1"/>
</dbReference>
<dbReference type="SUPFAM" id="SSF47819">
    <property type="entry name" value="HRDC-like"/>
    <property type="match status" value="1"/>
</dbReference>
<dbReference type="AlphaFoldDB" id="A0A4Q2JIL2"/>
<dbReference type="InterPro" id="IPR010997">
    <property type="entry name" value="HRDC-like_sf"/>
</dbReference>
<keyword evidence="3" id="KW-1185">Reference proteome</keyword>
<keyword evidence="2" id="KW-0067">ATP-binding</keyword>
<name>A0A4Q2JIL2_9MICO</name>